<evidence type="ECO:0000313" key="1">
    <source>
        <dbReference type="EMBL" id="XKX17528.1"/>
    </source>
</evidence>
<accession>A0ACD5FRI4</accession>
<organism evidence="1 2">
    <name type="scientific">Klebsiella phage phi1_175008</name>
    <dbReference type="NCBI Taxonomy" id="3127744"/>
    <lineage>
        <taxon>Viruses</taxon>
        <taxon>Duplodnaviria</taxon>
        <taxon>Heunggongvirae</taxon>
        <taxon>Uroviricota</taxon>
        <taxon>Caudoviricetes</taxon>
        <taxon>Stephanstirmvirinae</taxon>
    </lineage>
</organism>
<name>A0ACD5FRI4_9CAUD</name>
<proteinExistence type="predicted"/>
<evidence type="ECO:0000313" key="2">
    <source>
        <dbReference type="Proteomes" id="UP001365931"/>
    </source>
</evidence>
<sequence length="109" mass="12888">MRVWRYWQYARDLKSLGGFPPVGSTPTTRTKQYQDLDTGEGLHRSERSLLCNSRHNSVWFEIVRSHDLIRSVRFLLLVPNSRNICSYENIFYELFVSNYESGLLEREAL</sequence>
<protein>
    <submittedName>
        <fullName evidence="1">Uncharacterized protein</fullName>
    </submittedName>
</protein>
<dbReference type="Proteomes" id="UP001365931">
    <property type="component" value="Segment"/>
</dbReference>
<gene>
    <name evidence="1" type="ORF">MVUOKPPV_CDS0131</name>
</gene>
<reference evidence="1" key="1">
    <citation type="submission" date="2024-09" db="EMBL/GenBank/DDBJ databases">
        <title>The complete genome of Klebsiella pneumoniae phage phi1_175008.</title>
        <authorList>
            <person name="Li J."/>
            <person name="Feng Y."/>
            <person name="Zong Z."/>
        </authorList>
    </citation>
    <scope>NUCLEOTIDE SEQUENCE</scope>
</reference>
<dbReference type="EMBL" id="PQ360875">
    <property type="protein sequence ID" value="XKX17528.1"/>
    <property type="molecule type" value="Genomic_DNA"/>
</dbReference>